<accession>A0ABP8IKV0</accession>
<organism evidence="2 3">
    <name type="scientific">Hymenobacter saemangeumensis</name>
    <dbReference type="NCBI Taxonomy" id="1084522"/>
    <lineage>
        <taxon>Bacteria</taxon>
        <taxon>Pseudomonadati</taxon>
        <taxon>Bacteroidota</taxon>
        <taxon>Cytophagia</taxon>
        <taxon>Cytophagales</taxon>
        <taxon>Hymenobacteraceae</taxon>
        <taxon>Hymenobacter</taxon>
    </lineage>
</organism>
<feature type="domain" description="VWFA" evidence="1">
    <location>
        <begin position="12"/>
        <end position="206"/>
    </location>
</feature>
<dbReference type="InterPro" id="IPR036465">
    <property type="entry name" value="vWFA_dom_sf"/>
</dbReference>
<dbReference type="Gene3D" id="3.40.50.410">
    <property type="entry name" value="von Willebrand factor, type A domain"/>
    <property type="match status" value="1"/>
</dbReference>
<reference evidence="3" key="1">
    <citation type="journal article" date="2019" name="Int. J. Syst. Evol. Microbiol.">
        <title>The Global Catalogue of Microorganisms (GCM) 10K type strain sequencing project: providing services to taxonomists for standard genome sequencing and annotation.</title>
        <authorList>
            <consortium name="The Broad Institute Genomics Platform"/>
            <consortium name="The Broad Institute Genome Sequencing Center for Infectious Disease"/>
            <person name="Wu L."/>
            <person name="Ma J."/>
        </authorList>
    </citation>
    <scope>NUCLEOTIDE SEQUENCE [LARGE SCALE GENOMIC DNA]</scope>
    <source>
        <strain evidence="3">JCM 17923</strain>
    </source>
</reference>
<dbReference type="Pfam" id="PF00092">
    <property type="entry name" value="VWA"/>
    <property type="match status" value="1"/>
</dbReference>
<sequence length="233" mass="26228">MEQVTTPVSTVYNLLILDESGSMEVVREATIRGFNELVQSVQGLAREFTDKKQVVSLTTFNGNGIRETLFLQDASTLQPLTLADYRPDSMTPLHDAIGHSVSKLRNVLTTTGATDYQVLVTVLTDGEENASKEFTRPVISQLIEQLKEQDWTFTYIGANHDVDRAARALSIDNKLAFDQNEAAMDVMFAKERVARRSYNRKSKDELTAARYKADYFEDDELARPTPPDDEPRT</sequence>
<gene>
    <name evidence="2" type="ORF">GCM10023185_29140</name>
</gene>
<name>A0ABP8IKV0_9BACT</name>
<dbReference type="Proteomes" id="UP001501153">
    <property type="component" value="Unassembled WGS sequence"/>
</dbReference>
<dbReference type="EMBL" id="BAABGZ010000062">
    <property type="protein sequence ID" value="GAA4361836.1"/>
    <property type="molecule type" value="Genomic_DNA"/>
</dbReference>
<proteinExistence type="predicted"/>
<dbReference type="SUPFAM" id="SSF53300">
    <property type="entry name" value="vWA-like"/>
    <property type="match status" value="1"/>
</dbReference>
<dbReference type="RefSeq" id="WP_345236822.1">
    <property type="nucleotide sequence ID" value="NZ_BAABGZ010000062.1"/>
</dbReference>
<keyword evidence="3" id="KW-1185">Reference proteome</keyword>
<evidence type="ECO:0000313" key="2">
    <source>
        <dbReference type="EMBL" id="GAA4361836.1"/>
    </source>
</evidence>
<dbReference type="PROSITE" id="PS50234">
    <property type="entry name" value="VWFA"/>
    <property type="match status" value="1"/>
</dbReference>
<evidence type="ECO:0000259" key="1">
    <source>
        <dbReference type="PROSITE" id="PS50234"/>
    </source>
</evidence>
<protein>
    <recommendedName>
        <fullName evidence="1">VWFA domain-containing protein</fullName>
    </recommendedName>
</protein>
<evidence type="ECO:0000313" key="3">
    <source>
        <dbReference type="Proteomes" id="UP001501153"/>
    </source>
</evidence>
<comment type="caution">
    <text evidence="2">The sequence shown here is derived from an EMBL/GenBank/DDBJ whole genome shotgun (WGS) entry which is preliminary data.</text>
</comment>
<dbReference type="InterPro" id="IPR002035">
    <property type="entry name" value="VWF_A"/>
</dbReference>